<dbReference type="InterPro" id="IPR052022">
    <property type="entry name" value="26kDa_periplasmic_antigen"/>
</dbReference>
<reference evidence="2" key="1">
    <citation type="journal article" date="2021" name="Front. Microbiol.">
        <title>Comprehensive Comparative Genomics and Phenotyping of Methylobacterium Species.</title>
        <authorList>
            <person name="Alessa O."/>
            <person name="Ogura Y."/>
            <person name="Fujitani Y."/>
            <person name="Takami H."/>
            <person name="Hayashi T."/>
            <person name="Sahin N."/>
            <person name="Tani A."/>
        </authorList>
    </citation>
    <scope>NUCLEOTIDE SEQUENCE</scope>
    <source>
        <strain evidence="2">DSM 23632</strain>
    </source>
</reference>
<dbReference type="RefSeq" id="WP_238182888.1">
    <property type="nucleotide sequence ID" value="NZ_BPRB01000125.1"/>
</dbReference>
<dbReference type="PANTHER" id="PTHR34387:SF2">
    <property type="entry name" value="SLR1258 PROTEIN"/>
    <property type="match status" value="1"/>
</dbReference>
<keyword evidence="1" id="KW-0732">Signal</keyword>
<organism evidence="2 3">
    <name type="scientific">Methylobacterium trifolii</name>
    <dbReference type="NCBI Taxonomy" id="1003092"/>
    <lineage>
        <taxon>Bacteria</taxon>
        <taxon>Pseudomonadati</taxon>
        <taxon>Pseudomonadota</taxon>
        <taxon>Alphaproteobacteria</taxon>
        <taxon>Hyphomicrobiales</taxon>
        <taxon>Methylobacteriaceae</taxon>
        <taxon>Methylobacterium</taxon>
    </lineage>
</organism>
<evidence type="ECO:0000313" key="3">
    <source>
        <dbReference type="Proteomes" id="UP001055057"/>
    </source>
</evidence>
<evidence type="ECO:0000313" key="2">
    <source>
        <dbReference type="EMBL" id="GJE60330.1"/>
    </source>
</evidence>
<keyword evidence="3" id="KW-1185">Reference proteome</keyword>
<dbReference type="PANTHER" id="PTHR34387">
    <property type="entry name" value="SLR1258 PROTEIN"/>
    <property type="match status" value="1"/>
</dbReference>
<dbReference type="InterPro" id="IPR007497">
    <property type="entry name" value="SIMPL/DUF541"/>
</dbReference>
<name>A0ABQ4U2J5_9HYPH</name>
<dbReference type="Gene3D" id="3.30.70.2970">
    <property type="entry name" value="Protein of unknown function (DUF541), domain 2"/>
    <property type="match status" value="1"/>
</dbReference>
<gene>
    <name evidence="2" type="ORF">MPOCJGCO_2441</name>
</gene>
<reference evidence="2" key="2">
    <citation type="submission" date="2021-08" db="EMBL/GenBank/DDBJ databases">
        <authorList>
            <person name="Tani A."/>
            <person name="Ola A."/>
            <person name="Ogura Y."/>
            <person name="Katsura K."/>
            <person name="Hayashi T."/>
        </authorList>
    </citation>
    <scope>NUCLEOTIDE SEQUENCE</scope>
    <source>
        <strain evidence="2">DSM 23632</strain>
    </source>
</reference>
<dbReference type="Pfam" id="PF04402">
    <property type="entry name" value="SIMPL"/>
    <property type="match status" value="1"/>
</dbReference>
<dbReference type="Proteomes" id="UP001055057">
    <property type="component" value="Unassembled WGS sequence"/>
</dbReference>
<evidence type="ECO:0000256" key="1">
    <source>
        <dbReference type="SAM" id="SignalP"/>
    </source>
</evidence>
<proteinExistence type="predicted"/>
<comment type="caution">
    <text evidence="2">The sequence shown here is derived from an EMBL/GenBank/DDBJ whole genome shotgun (WGS) entry which is preliminary data.</text>
</comment>
<sequence length="242" mass="24711">MSARLLRAGLLALPLLGAQARADDDTVCERRISVTGRAQAAQAPDFAEIAIGVEAKAATAAAALDAASKAVEGVVALGRDLGVPSADIGTASVVLEPALRTVTRPNGTVQQEPDGYRASNRVSVRLADMGRLGDLLRRALDAGANRIDSVSFGLKEPGKVEAALQVAAARDARARASDLAEAVGARLGPLCSLSMGGGPQPMRLAATMSRSVEAGSRGKRVPIEAGTIETVAEVQAAFAIQP</sequence>
<dbReference type="Gene3D" id="3.30.110.170">
    <property type="entry name" value="Protein of unknown function (DUF541), domain 1"/>
    <property type="match status" value="1"/>
</dbReference>
<accession>A0ABQ4U2J5</accession>
<dbReference type="EMBL" id="BPRB01000125">
    <property type="protein sequence ID" value="GJE60330.1"/>
    <property type="molecule type" value="Genomic_DNA"/>
</dbReference>
<feature type="signal peptide" evidence="1">
    <location>
        <begin position="1"/>
        <end position="22"/>
    </location>
</feature>
<protein>
    <submittedName>
        <fullName evidence="2">26 kDa periplasmic immunogenic protein</fullName>
    </submittedName>
</protein>
<feature type="chain" id="PRO_5046730271" evidence="1">
    <location>
        <begin position="23"/>
        <end position="242"/>
    </location>
</feature>